<gene>
    <name evidence="1" type="ORF">DW729_01600</name>
</gene>
<comment type="caution">
    <text evidence="1">The sequence shown here is derived from an EMBL/GenBank/DDBJ whole genome shotgun (WGS) entry which is preliminary data.</text>
</comment>
<dbReference type="Proteomes" id="UP000284640">
    <property type="component" value="Unassembled WGS sequence"/>
</dbReference>
<organism evidence="1 2">
    <name type="scientific">Bacteroides uniformis</name>
    <dbReference type="NCBI Taxonomy" id="820"/>
    <lineage>
        <taxon>Bacteria</taxon>
        <taxon>Pseudomonadati</taxon>
        <taxon>Bacteroidota</taxon>
        <taxon>Bacteroidia</taxon>
        <taxon>Bacteroidales</taxon>
        <taxon>Bacteroidaceae</taxon>
        <taxon>Bacteroides</taxon>
    </lineage>
</organism>
<dbReference type="Pfam" id="PF05159">
    <property type="entry name" value="Capsule_synth"/>
    <property type="match status" value="1"/>
</dbReference>
<accession>A0A414JTT8</accession>
<dbReference type="InterPro" id="IPR007833">
    <property type="entry name" value="Capsule_polysaccharide_synth"/>
</dbReference>
<protein>
    <recommendedName>
        <fullName evidence="3">Capsule polysaccharide biosynthesis protein</fullName>
    </recommendedName>
</protein>
<dbReference type="GO" id="GO:0015774">
    <property type="term" value="P:polysaccharide transport"/>
    <property type="evidence" value="ECO:0007669"/>
    <property type="project" value="InterPro"/>
</dbReference>
<sequence>MKRVLYNTCVVDPWVKVAGVLKEKHGYEPVYWIGYSYDNSYHIVRDKFPEIEYQSTEEAWKAVFPQKVQAHFNDYQVDIDFIHKYSSYEIQAFTMMNRIDYDRRSFCYMERERHYNNLIKYWEACLDLYKIDVVISAVTPHRVYDYVLYLLCKERGIPFLTYQYSMTEGRIYSSKDFEVLDDRFTESYNKYLDLGNLQWDGIDKNIRKSYESVISDYSVAVPYYMKEHKANSQKSNKISYWITQYIERRLQFAKQTPHGSKKHFWKNTQTCFKKKDLSLESTYMTPFNYWVLWKRAMSFKTKLRKFYDLSTTMPNKNDNYILFPLHYQPEQTTSPTGGLFVNQLLAIEMLLKYTPSDYYIYVKEHPTEFMAQFLGQTSRTIDFYKDLINNPRVKLMPLNANPYELMKNAKAVATISGTVGWEAICNKKPVVIFGSIWYEKFNGVLRIKDSLSASKIMNFIDNYRFNEHDLLAYLYSFQENSIVAYHYDGYKEHCDVTEEESVNNLSDDIYNILGN</sequence>
<dbReference type="EMBL" id="QSKL01000001">
    <property type="protein sequence ID" value="RHE62096.1"/>
    <property type="molecule type" value="Genomic_DNA"/>
</dbReference>
<dbReference type="GO" id="GO:0000271">
    <property type="term" value="P:polysaccharide biosynthetic process"/>
    <property type="evidence" value="ECO:0007669"/>
    <property type="project" value="InterPro"/>
</dbReference>
<evidence type="ECO:0000313" key="1">
    <source>
        <dbReference type="EMBL" id="RHE62096.1"/>
    </source>
</evidence>
<dbReference type="RefSeq" id="WP_118930811.1">
    <property type="nucleotide sequence ID" value="NZ_JAQDIY010000005.1"/>
</dbReference>
<name>A0A414JTT8_BACUN</name>
<proteinExistence type="predicted"/>
<evidence type="ECO:0008006" key="3">
    <source>
        <dbReference type="Google" id="ProtNLM"/>
    </source>
</evidence>
<reference evidence="1 2" key="1">
    <citation type="submission" date="2018-08" db="EMBL/GenBank/DDBJ databases">
        <title>A genome reference for cultivated species of the human gut microbiota.</title>
        <authorList>
            <person name="Zou Y."/>
            <person name="Xue W."/>
            <person name="Luo G."/>
        </authorList>
    </citation>
    <scope>NUCLEOTIDE SEQUENCE [LARGE SCALE GENOMIC DNA]</scope>
    <source>
        <strain evidence="1 2">AM27-46</strain>
    </source>
</reference>
<dbReference type="AlphaFoldDB" id="A0A414JTT8"/>
<evidence type="ECO:0000313" key="2">
    <source>
        <dbReference type="Proteomes" id="UP000284640"/>
    </source>
</evidence>